<name>A0A7J7KQV7_BUGNE</name>
<dbReference type="EMBL" id="VXIV02000130">
    <property type="protein sequence ID" value="KAF6040559.1"/>
    <property type="molecule type" value="Genomic_DNA"/>
</dbReference>
<sequence length="67" mass="7560">MLPLRDIGKEELVHCALLDSYCMGHEVKWRLLSIESDLSKNRKVHTELPALGVLEGKSECSKIGIIR</sequence>
<dbReference type="Proteomes" id="UP000593567">
    <property type="component" value="Unassembled WGS sequence"/>
</dbReference>
<protein>
    <submittedName>
        <fullName evidence="1">Uncharacterized protein</fullName>
    </submittedName>
</protein>
<comment type="caution">
    <text evidence="1">The sequence shown here is derived from an EMBL/GenBank/DDBJ whole genome shotgun (WGS) entry which is preliminary data.</text>
</comment>
<organism evidence="1 2">
    <name type="scientific">Bugula neritina</name>
    <name type="common">Brown bryozoan</name>
    <name type="synonym">Sertularia neritina</name>
    <dbReference type="NCBI Taxonomy" id="10212"/>
    <lineage>
        <taxon>Eukaryota</taxon>
        <taxon>Metazoa</taxon>
        <taxon>Spiralia</taxon>
        <taxon>Lophotrochozoa</taxon>
        <taxon>Bryozoa</taxon>
        <taxon>Gymnolaemata</taxon>
        <taxon>Cheilostomatida</taxon>
        <taxon>Flustrina</taxon>
        <taxon>Buguloidea</taxon>
        <taxon>Bugulidae</taxon>
        <taxon>Bugula</taxon>
    </lineage>
</organism>
<dbReference type="AlphaFoldDB" id="A0A7J7KQV7"/>
<accession>A0A7J7KQV7</accession>
<proteinExistence type="predicted"/>
<reference evidence="1" key="1">
    <citation type="submission" date="2020-06" db="EMBL/GenBank/DDBJ databases">
        <title>Draft genome of Bugula neritina, a colonial animal packing powerful symbionts and potential medicines.</title>
        <authorList>
            <person name="Rayko M."/>
        </authorList>
    </citation>
    <scope>NUCLEOTIDE SEQUENCE [LARGE SCALE GENOMIC DNA]</scope>
    <source>
        <strain evidence="1">Kwan_BN1</strain>
    </source>
</reference>
<keyword evidence="2" id="KW-1185">Reference proteome</keyword>
<evidence type="ECO:0000313" key="1">
    <source>
        <dbReference type="EMBL" id="KAF6040559.1"/>
    </source>
</evidence>
<evidence type="ECO:0000313" key="2">
    <source>
        <dbReference type="Proteomes" id="UP000593567"/>
    </source>
</evidence>
<gene>
    <name evidence="1" type="ORF">EB796_001133</name>
</gene>